<feature type="compositionally biased region" description="Basic and acidic residues" evidence="1">
    <location>
        <begin position="180"/>
        <end position="195"/>
    </location>
</feature>
<dbReference type="GeneID" id="27684208"/>
<dbReference type="EMBL" id="KQ257450">
    <property type="protein sequence ID" value="KND04782.1"/>
    <property type="molecule type" value="Genomic_DNA"/>
</dbReference>
<dbReference type="RefSeq" id="XP_016612821.1">
    <property type="nucleotide sequence ID" value="XM_016748810.1"/>
</dbReference>
<name>A0A0L0HUL1_SPIPD</name>
<evidence type="ECO:0000313" key="2">
    <source>
        <dbReference type="EMBL" id="KND04782.1"/>
    </source>
</evidence>
<organism evidence="2 3">
    <name type="scientific">Spizellomyces punctatus (strain DAOM BR117)</name>
    <dbReference type="NCBI Taxonomy" id="645134"/>
    <lineage>
        <taxon>Eukaryota</taxon>
        <taxon>Fungi</taxon>
        <taxon>Fungi incertae sedis</taxon>
        <taxon>Chytridiomycota</taxon>
        <taxon>Chytridiomycota incertae sedis</taxon>
        <taxon>Chytridiomycetes</taxon>
        <taxon>Spizellomycetales</taxon>
        <taxon>Spizellomycetaceae</taxon>
        <taxon>Spizellomyces</taxon>
    </lineage>
</organism>
<dbReference type="AlphaFoldDB" id="A0A0L0HUL1"/>
<evidence type="ECO:0000313" key="3">
    <source>
        <dbReference type="Proteomes" id="UP000053201"/>
    </source>
</evidence>
<accession>A0A0L0HUL1</accession>
<dbReference type="InParanoid" id="A0A0L0HUL1"/>
<dbReference type="Pfam" id="PF08208">
    <property type="entry name" value="RNA_polI_A34"/>
    <property type="match status" value="1"/>
</dbReference>
<dbReference type="Proteomes" id="UP000053201">
    <property type="component" value="Unassembled WGS sequence"/>
</dbReference>
<evidence type="ECO:0000256" key="1">
    <source>
        <dbReference type="SAM" id="MobiDB-lite"/>
    </source>
</evidence>
<dbReference type="InterPro" id="IPR013240">
    <property type="entry name" value="DNA-dir_RNA_pol1_su_RPA34"/>
</dbReference>
<proteinExistence type="predicted"/>
<dbReference type="OrthoDB" id="76224at2759"/>
<reference evidence="2 3" key="1">
    <citation type="submission" date="2009-08" db="EMBL/GenBank/DDBJ databases">
        <title>The Genome Sequence of Spizellomyces punctatus strain DAOM BR117.</title>
        <authorList>
            <consortium name="The Broad Institute Genome Sequencing Platform"/>
            <person name="Russ C."/>
            <person name="Cuomo C."/>
            <person name="Shea T."/>
            <person name="Young S.K."/>
            <person name="Zeng Q."/>
            <person name="Koehrsen M."/>
            <person name="Haas B."/>
            <person name="Borodovsky M."/>
            <person name="Guigo R."/>
            <person name="Alvarado L."/>
            <person name="Berlin A."/>
            <person name="Bochicchio J."/>
            <person name="Borenstein D."/>
            <person name="Chapman S."/>
            <person name="Chen Z."/>
            <person name="Engels R."/>
            <person name="Freedman E."/>
            <person name="Gellesch M."/>
            <person name="Goldberg J."/>
            <person name="Griggs A."/>
            <person name="Gujja S."/>
            <person name="Heiman D."/>
            <person name="Hepburn T."/>
            <person name="Howarth C."/>
            <person name="Jen D."/>
            <person name="Larson L."/>
            <person name="Lewis B."/>
            <person name="Mehta T."/>
            <person name="Park D."/>
            <person name="Pearson M."/>
            <person name="Roberts A."/>
            <person name="Saif S."/>
            <person name="Shenoy N."/>
            <person name="Sisk P."/>
            <person name="Stolte C."/>
            <person name="Sykes S."/>
            <person name="Thomson T."/>
            <person name="Walk T."/>
            <person name="White J."/>
            <person name="Yandava C."/>
            <person name="Burger G."/>
            <person name="Gray M.W."/>
            <person name="Holland P.W.H."/>
            <person name="King N."/>
            <person name="Lang F.B.F."/>
            <person name="Roger A.J."/>
            <person name="Ruiz-Trillo I."/>
            <person name="Lander E."/>
            <person name="Nusbaum C."/>
        </authorList>
    </citation>
    <scope>NUCLEOTIDE SEQUENCE [LARGE SCALE GENOMIC DNA]</scope>
    <source>
        <strain evidence="2 3">DAOM BR117</strain>
    </source>
</reference>
<sequence>MAKARTEALSADTVHSSDEESSPETNRYNDEDLELEYQPPKGFLPEPLTYTSAFDFDSITSDKEIWLFRVPNEVPVTKLKGLILRDPTIPTPSSFATEPTPVAHLTLPTTTTPQSSEEEYAIHDITTPNTYGEPGEMLELKPLLPSKRLNRYALSKTSCTRFFSVTPVADLAPTQAALQEKGREAKEEAYERPQHPEGLTLQSLPFGFDTAGKALELSLERYNLDARFPAKSKRGTTNQSPPASTPKNKKASSKTTPSTGKKRKQEGEGQIAESRKAPKSSEKKRKKVKSQE</sequence>
<dbReference type="Gene3D" id="6.20.250.70">
    <property type="match status" value="1"/>
</dbReference>
<keyword evidence="3" id="KW-1185">Reference proteome</keyword>
<feature type="region of interest" description="Disordered" evidence="1">
    <location>
        <begin position="228"/>
        <end position="292"/>
    </location>
</feature>
<feature type="region of interest" description="Disordered" evidence="1">
    <location>
        <begin position="1"/>
        <end position="32"/>
    </location>
</feature>
<dbReference type="GO" id="GO:0006360">
    <property type="term" value="P:transcription by RNA polymerase I"/>
    <property type="evidence" value="ECO:0007669"/>
    <property type="project" value="InterPro"/>
</dbReference>
<feature type="region of interest" description="Disordered" evidence="1">
    <location>
        <begin position="92"/>
        <end position="117"/>
    </location>
</feature>
<feature type="compositionally biased region" description="Polar residues" evidence="1">
    <location>
        <begin position="235"/>
        <end position="246"/>
    </location>
</feature>
<dbReference type="VEuPathDB" id="FungiDB:SPPG_00486"/>
<feature type="region of interest" description="Disordered" evidence="1">
    <location>
        <begin position="178"/>
        <end position="205"/>
    </location>
</feature>
<feature type="compositionally biased region" description="Basic residues" evidence="1">
    <location>
        <begin position="282"/>
        <end position="292"/>
    </location>
</feature>
<gene>
    <name evidence="2" type="ORF">SPPG_00486</name>
</gene>
<protein>
    <submittedName>
        <fullName evidence="2">Uncharacterized protein</fullName>
    </submittedName>
</protein>